<proteinExistence type="evidence at transcript level"/>
<name>B6TBY7_MAIZE</name>
<dbReference type="EMBL" id="EU962502">
    <property type="protein sequence ID" value="ACG34620.1"/>
    <property type="molecule type" value="mRNA"/>
</dbReference>
<evidence type="ECO:0000313" key="1">
    <source>
        <dbReference type="EMBL" id="ACG34620.1"/>
    </source>
</evidence>
<accession>B6TBY7</accession>
<organism evidence="1">
    <name type="scientific">Zea mays</name>
    <name type="common">Maize</name>
    <dbReference type="NCBI Taxonomy" id="4577"/>
    <lineage>
        <taxon>Eukaryota</taxon>
        <taxon>Viridiplantae</taxon>
        <taxon>Streptophyta</taxon>
        <taxon>Embryophyta</taxon>
        <taxon>Tracheophyta</taxon>
        <taxon>Spermatophyta</taxon>
        <taxon>Magnoliopsida</taxon>
        <taxon>Liliopsida</taxon>
        <taxon>Poales</taxon>
        <taxon>Poaceae</taxon>
        <taxon>PACMAD clade</taxon>
        <taxon>Panicoideae</taxon>
        <taxon>Andropogonodae</taxon>
        <taxon>Andropogoneae</taxon>
        <taxon>Tripsacinae</taxon>
        <taxon>Zea</taxon>
    </lineage>
</organism>
<reference evidence="1" key="1">
    <citation type="journal article" date="2009" name="Plant Mol. Biol.">
        <title>Insights into corn genes derived from large-scale cDNA sequencing.</title>
        <authorList>
            <person name="Alexandrov N.N."/>
            <person name="Brover V.V."/>
            <person name="Freidin S."/>
            <person name="Troukhan M.E."/>
            <person name="Tatarinova T.V."/>
            <person name="Zhang H."/>
            <person name="Swaller T.J."/>
            <person name="Lu Y.P."/>
            <person name="Bouck J."/>
            <person name="Flavell R.B."/>
            <person name="Feldmann K.A."/>
        </authorList>
    </citation>
    <scope>NUCLEOTIDE SEQUENCE</scope>
</reference>
<protein>
    <submittedName>
        <fullName evidence="1">Uncharacterized protein</fullName>
    </submittedName>
</protein>
<sequence length="39" mass="4836">MHAQLHSDFGQVVRFRKIVVLFYLRFSRWREYVHESIIA</sequence>
<dbReference type="AlphaFoldDB" id="B6TBY7"/>